<proteinExistence type="predicted"/>
<evidence type="ECO:0000313" key="1">
    <source>
        <dbReference type="EMBL" id="EAY26020.1"/>
    </source>
</evidence>
<organism evidence="1 2">
    <name type="scientific">Microscilla marina ATCC 23134</name>
    <dbReference type="NCBI Taxonomy" id="313606"/>
    <lineage>
        <taxon>Bacteria</taxon>
        <taxon>Pseudomonadati</taxon>
        <taxon>Bacteroidota</taxon>
        <taxon>Cytophagia</taxon>
        <taxon>Cytophagales</taxon>
        <taxon>Microscillaceae</taxon>
        <taxon>Microscilla</taxon>
    </lineage>
</organism>
<evidence type="ECO:0000313" key="2">
    <source>
        <dbReference type="Proteomes" id="UP000004095"/>
    </source>
</evidence>
<gene>
    <name evidence="1" type="ORF">M23134_06368</name>
</gene>
<name>A1ZU49_MICM2</name>
<protein>
    <submittedName>
        <fullName evidence="1">Uncharacterized protein</fullName>
    </submittedName>
</protein>
<dbReference type="Proteomes" id="UP000004095">
    <property type="component" value="Unassembled WGS sequence"/>
</dbReference>
<reference evidence="1 2" key="1">
    <citation type="submission" date="2007-01" db="EMBL/GenBank/DDBJ databases">
        <authorList>
            <person name="Haygood M."/>
            <person name="Podell S."/>
            <person name="Anderson C."/>
            <person name="Hopkinson B."/>
            <person name="Roe K."/>
            <person name="Barbeau K."/>
            <person name="Gaasterland T."/>
            <person name="Ferriera S."/>
            <person name="Johnson J."/>
            <person name="Kravitz S."/>
            <person name="Beeson K."/>
            <person name="Sutton G."/>
            <person name="Rogers Y.-H."/>
            <person name="Friedman R."/>
            <person name="Frazier M."/>
            <person name="Venter J.C."/>
        </authorList>
    </citation>
    <scope>NUCLEOTIDE SEQUENCE [LARGE SCALE GENOMIC DNA]</scope>
    <source>
        <strain evidence="1 2">ATCC 23134</strain>
    </source>
</reference>
<comment type="caution">
    <text evidence="1">The sequence shown here is derived from an EMBL/GenBank/DDBJ whole genome shotgun (WGS) entry which is preliminary data.</text>
</comment>
<sequence length="37" mass="4430">MSKCRFTWLEYTAWVELKSKGRFEKRVPKVLAIQGEN</sequence>
<dbReference type="EMBL" id="AAWS01000039">
    <property type="protein sequence ID" value="EAY26020.1"/>
    <property type="molecule type" value="Genomic_DNA"/>
</dbReference>
<keyword evidence="2" id="KW-1185">Reference proteome</keyword>
<dbReference type="AlphaFoldDB" id="A1ZU49"/>
<accession>A1ZU49</accession>